<dbReference type="InterPro" id="IPR002429">
    <property type="entry name" value="CcO_II-like_C"/>
</dbReference>
<dbReference type="GO" id="GO:0042773">
    <property type="term" value="P:ATP synthesis coupled electron transport"/>
    <property type="evidence" value="ECO:0007669"/>
    <property type="project" value="TreeGrafter"/>
</dbReference>
<dbReference type="Gene3D" id="2.60.40.420">
    <property type="entry name" value="Cupredoxins - blue copper proteins"/>
    <property type="match status" value="1"/>
</dbReference>
<dbReference type="RefSeq" id="WP_270039376.1">
    <property type="nucleotide sequence ID" value="NZ_JAPDOD010000005.1"/>
</dbReference>
<keyword evidence="4 13" id="KW-0679">Respiratory chain</keyword>
<keyword evidence="11 15" id="KW-0472">Membrane</keyword>
<evidence type="ECO:0000313" key="19">
    <source>
        <dbReference type="EMBL" id="MDA0160499.1"/>
    </source>
</evidence>
<dbReference type="PANTHER" id="PTHR22888">
    <property type="entry name" value="CYTOCHROME C OXIDASE, SUBUNIT II"/>
    <property type="match status" value="1"/>
</dbReference>
<comment type="catalytic activity">
    <reaction evidence="14">
        <text>4 Fe(II)-[cytochrome c] + O2 + 8 H(+)(in) = 4 Fe(III)-[cytochrome c] + 2 H2O + 4 H(+)(out)</text>
        <dbReference type="Rhea" id="RHEA:11436"/>
        <dbReference type="Rhea" id="RHEA-COMP:10350"/>
        <dbReference type="Rhea" id="RHEA-COMP:14399"/>
        <dbReference type="ChEBI" id="CHEBI:15377"/>
        <dbReference type="ChEBI" id="CHEBI:15378"/>
        <dbReference type="ChEBI" id="CHEBI:15379"/>
        <dbReference type="ChEBI" id="CHEBI:29033"/>
        <dbReference type="ChEBI" id="CHEBI:29034"/>
        <dbReference type="EC" id="7.1.1.9"/>
    </reaction>
</comment>
<dbReference type="SUPFAM" id="SSF81464">
    <property type="entry name" value="Cytochrome c oxidase subunit II-like, transmembrane region"/>
    <property type="match status" value="1"/>
</dbReference>
<dbReference type="EC" id="7.1.1.9" evidence="14"/>
<evidence type="ECO:0000259" key="17">
    <source>
        <dbReference type="PROSITE" id="PS50857"/>
    </source>
</evidence>
<dbReference type="GO" id="GO:0016491">
    <property type="term" value="F:oxidoreductase activity"/>
    <property type="evidence" value="ECO:0007669"/>
    <property type="project" value="InterPro"/>
</dbReference>
<accession>A0A9X3RZQ5</accession>
<evidence type="ECO:0000256" key="13">
    <source>
        <dbReference type="RuleBase" id="RU000456"/>
    </source>
</evidence>
<keyword evidence="5 13" id="KW-0812">Transmembrane</keyword>
<feature type="transmembrane region" description="Helical" evidence="15">
    <location>
        <begin position="93"/>
        <end position="114"/>
    </location>
</feature>
<feature type="domain" description="Cytochrome oxidase subunit II transmembrane region profile" evidence="18">
    <location>
        <begin position="25"/>
        <end position="121"/>
    </location>
</feature>
<dbReference type="PRINTS" id="PR01166">
    <property type="entry name" value="CYCOXIDASEII"/>
</dbReference>
<keyword evidence="20" id="KW-1185">Reference proteome</keyword>
<name>A0A9X3RZQ5_9ACTN</name>
<evidence type="ECO:0000256" key="2">
    <source>
        <dbReference type="ARBA" id="ARBA00007866"/>
    </source>
</evidence>
<dbReference type="Pfam" id="PF00116">
    <property type="entry name" value="COX2"/>
    <property type="match status" value="1"/>
</dbReference>
<comment type="similarity">
    <text evidence="2 13">Belongs to the cytochrome c oxidase subunit 2 family.</text>
</comment>
<evidence type="ECO:0000256" key="8">
    <source>
        <dbReference type="ARBA" id="ARBA00022982"/>
    </source>
</evidence>
<evidence type="ECO:0000256" key="9">
    <source>
        <dbReference type="ARBA" id="ARBA00022989"/>
    </source>
</evidence>
<evidence type="ECO:0000313" key="20">
    <source>
        <dbReference type="Proteomes" id="UP001149140"/>
    </source>
</evidence>
<evidence type="ECO:0000256" key="15">
    <source>
        <dbReference type="SAM" id="Phobius"/>
    </source>
</evidence>
<organism evidence="19 20">
    <name type="scientific">Solirubrobacter ginsenosidimutans</name>
    <dbReference type="NCBI Taxonomy" id="490573"/>
    <lineage>
        <taxon>Bacteria</taxon>
        <taxon>Bacillati</taxon>
        <taxon>Actinomycetota</taxon>
        <taxon>Thermoleophilia</taxon>
        <taxon>Solirubrobacterales</taxon>
        <taxon>Solirubrobacteraceae</taxon>
        <taxon>Solirubrobacter</taxon>
    </lineage>
</organism>
<dbReference type="PROSITE" id="PS50999">
    <property type="entry name" value="COX2_TM"/>
    <property type="match status" value="1"/>
</dbReference>
<comment type="caution">
    <text evidence="19">The sequence shown here is derived from an EMBL/GenBank/DDBJ whole genome shotgun (WGS) entry which is preliminary data.</text>
</comment>
<dbReference type="InterPro" id="IPR008972">
    <property type="entry name" value="Cupredoxin"/>
</dbReference>
<keyword evidence="6 14" id="KW-0479">Metal-binding</keyword>
<dbReference type="GO" id="GO:0005886">
    <property type="term" value="C:plasma membrane"/>
    <property type="evidence" value="ECO:0007669"/>
    <property type="project" value="UniProtKB-SubCell"/>
</dbReference>
<dbReference type="AlphaFoldDB" id="A0A9X3RZQ5"/>
<dbReference type="GO" id="GO:0004129">
    <property type="term" value="F:cytochrome-c oxidase activity"/>
    <property type="evidence" value="ECO:0007669"/>
    <property type="project" value="UniProtKB-EC"/>
</dbReference>
<dbReference type="NCBIfam" id="TIGR02866">
    <property type="entry name" value="CoxB"/>
    <property type="match status" value="1"/>
</dbReference>
<dbReference type="PROSITE" id="PS50857">
    <property type="entry name" value="COX2_CUA"/>
    <property type="match status" value="1"/>
</dbReference>
<dbReference type="InterPro" id="IPR014222">
    <property type="entry name" value="Cyt_c_oxidase_su2"/>
</dbReference>
<evidence type="ECO:0000256" key="11">
    <source>
        <dbReference type="ARBA" id="ARBA00023136"/>
    </source>
</evidence>
<evidence type="ECO:0000256" key="16">
    <source>
        <dbReference type="SAM" id="SignalP"/>
    </source>
</evidence>
<evidence type="ECO:0000256" key="10">
    <source>
        <dbReference type="ARBA" id="ARBA00023008"/>
    </source>
</evidence>
<reference evidence="19" key="1">
    <citation type="submission" date="2022-10" db="EMBL/GenBank/DDBJ databases">
        <title>The WGS of Solirubrobacter ginsenosidimutans DSM 21036.</title>
        <authorList>
            <person name="Jiang Z."/>
        </authorList>
    </citation>
    <scope>NUCLEOTIDE SEQUENCE</scope>
    <source>
        <strain evidence="19">DSM 21036</strain>
    </source>
</reference>
<evidence type="ECO:0000256" key="12">
    <source>
        <dbReference type="ARBA" id="ARBA00024688"/>
    </source>
</evidence>
<evidence type="ECO:0000256" key="4">
    <source>
        <dbReference type="ARBA" id="ARBA00022660"/>
    </source>
</evidence>
<dbReference type="GO" id="GO:0005507">
    <property type="term" value="F:copper ion binding"/>
    <property type="evidence" value="ECO:0007669"/>
    <property type="project" value="InterPro"/>
</dbReference>
<dbReference type="Proteomes" id="UP001149140">
    <property type="component" value="Unassembled WGS sequence"/>
</dbReference>
<feature type="domain" description="Cytochrome oxidase subunit II copper A binding" evidence="17">
    <location>
        <begin position="153"/>
        <end position="279"/>
    </location>
</feature>
<keyword evidence="7" id="KW-1278">Translocase</keyword>
<dbReference type="Gene3D" id="1.10.287.90">
    <property type="match status" value="1"/>
</dbReference>
<evidence type="ECO:0000256" key="6">
    <source>
        <dbReference type="ARBA" id="ARBA00022723"/>
    </source>
</evidence>
<dbReference type="SUPFAM" id="SSF49503">
    <property type="entry name" value="Cupredoxins"/>
    <property type="match status" value="1"/>
</dbReference>
<comment type="cofactor">
    <cofactor evidence="14">
        <name>Cu cation</name>
        <dbReference type="ChEBI" id="CHEBI:23378"/>
    </cofactor>
    <text evidence="14">Binds a copper A center.</text>
</comment>
<evidence type="ECO:0000256" key="3">
    <source>
        <dbReference type="ARBA" id="ARBA00022448"/>
    </source>
</evidence>
<sequence length="306" mass="33266">MPEGRFRRLLLALPPALAAALIAAPAAHAGLLFPETGGSPNADSIHTLYVMVFVLALFIFAGVEGALFYSLWKYRARKGRQAAQIHGNTKLEVGWTVGAAVILIFITFFTFLMLGSIKNPKPSVVNENGQPVAMTDGSGYEVASTDITIPKKGTVMHIAVNGQQYVWRYGYVGKESGSQSALLAYTDMVVPVGRTVILDITADDVVHSWWIPKLGGKFDAVPGYTNKTWFQIPPDAIKPGQKQVVFTGQCAELCGRNHANMYARVIGMRMDDYKKWYADKVAAVKAARTKVAAQQKALVAEQTSGQ</sequence>
<proteinExistence type="inferred from homology"/>
<dbReference type="EMBL" id="JAPDOD010000005">
    <property type="protein sequence ID" value="MDA0160499.1"/>
    <property type="molecule type" value="Genomic_DNA"/>
</dbReference>
<evidence type="ECO:0000256" key="5">
    <source>
        <dbReference type="ARBA" id="ARBA00022692"/>
    </source>
</evidence>
<evidence type="ECO:0000256" key="1">
    <source>
        <dbReference type="ARBA" id="ARBA00004141"/>
    </source>
</evidence>
<keyword evidence="8 13" id="KW-0249">Electron transport</keyword>
<dbReference type="InterPro" id="IPR036257">
    <property type="entry name" value="Cyt_c_oxidase_su2_TM_sf"/>
</dbReference>
<keyword evidence="16" id="KW-0732">Signal</keyword>
<protein>
    <recommendedName>
        <fullName evidence="14">Cytochrome c oxidase subunit 2</fullName>
        <ecNumber evidence="14">7.1.1.9</ecNumber>
    </recommendedName>
</protein>
<gene>
    <name evidence="19" type="primary">coxB</name>
    <name evidence="19" type="ORF">OM076_09500</name>
</gene>
<keyword evidence="3 13" id="KW-0813">Transport</keyword>
<dbReference type="PANTHER" id="PTHR22888:SF9">
    <property type="entry name" value="CYTOCHROME C OXIDASE SUBUNIT 2"/>
    <property type="match status" value="1"/>
</dbReference>
<comment type="subcellular location">
    <subcellularLocation>
        <location evidence="13">Cell membrane</location>
        <topology evidence="13">Multi-pass membrane protein</topology>
    </subcellularLocation>
    <subcellularLocation>
        <location evidence="1">Membrane</location>
        <topology evidence="1">Multi-pass membrane protein</topology>
    </subcellularLocation>
</comment>
<comment type="function">
    <text evidence="12 14">Subunits I and II form the functional core of the enzyme complex. Electrons originating in cytochrome c are transferred via heme a and Cu(A) to the binuclear center formed by heme a3 and Cu(B).</text>
</comment>
<dbReference type="InterPro" id="IPR045187">
    <property type="entry name" value="CcO_II"/>
</dbReference>
<dbReference type="Pfam" id="PF02790">
    <property type="entry name" value="COX2_TM"/>
    <property type="match status" value="1"/>
</dbReference>
<keyword evidence="10 14" id="KW-0186">Copper</keyword>
<feature type="chain" id="PRO_5040955229" description="Cytochrome c oxidase subunit 2" evidence="16">
    <location>
        <begin position="30"/>
        <end position="306"/>
    </location>
</feature>
<evidence type="ECO:0000259" key="18">
    <source>
        <dbReference type="PROSITE" id="PS50999"/>
    </source>
</evidence>
<feature type="transmembrane region" description="Helical" evidence="15">
    <location>
        <begin position="48"/>
        <end position="72"/>
    </location>
</feature>
<dbReference type="InterPro" id="IPR011759">
    <property type="entry name" value="Cyt_c_oxidase_su2_TM_dom"/>
</dbReference>
<feature type="signal peptide" evidence="16">
    <location>
        <begin position="1"/>
        <end position="29"/>
    </location>
</feature>
<keyword evidence="9 15" id="KW-1133">Transmembrane helix</keyword>
<evidence type="ECO:0000256" key="14">
    <source>
        <dbReference type="RuleBase" id="RU004024"/>
    </source>
</evidence>
<evidence type="ECO:0000256" key="7">
    <source>
        <dbReference type="ARBA" id="ARBA00022967"/>
    </source>
</evidence>